<evidence type="ECO:0000313" key="6">
    <source>
        <dbReference type="Proteomes" id="UP000439591"/>
    </source>
</evidence>
<sequence length="102" mass="10937">MAETPTFYRWHNGNLTLFCHIQPGASSNEFSGQHGDRLKIRVRAAASDGKANAGLIAFIAKEFGLSKNAVELTAGAQSRQKTLKISAPLKIPKALAVIKSAM</sequence>
<gene>
    <name evidence="4" type="ORF">IHBHHGIJ_02938</name>
    <name evidence="3" type="ORF">KFEGEMFD_02311</name>
</gene>
<dbReference type="GO" id="GO:0005737">
    <property type="term" value="C:cytoplasm"/>
    <property type="evidence" value="ECO:0007669"/>
    <property type="project" value="TreeGrafter"/>
</dbReference>
<evidence type="ECO:0000256" key="1">
    <source>
        <dbReference type="ARBA" id="ARBA00010364"/>
    </source>
</evidence>
<dbReference type="EMBL" id="CACSIM010000003">
    <property type="protein sequence ID" value="CAA0106120.1"/>
    <property type="molecule type" value="Genomic_DNA"/>
</dbReference>
<protein>
    <recommendedName>
        <fullName evidence="2">UPF0235 protein IHBHHGIJ_02938</fullName>
    </recommendedName>
</protein>
<evidence type="ECO:0000313" key="3">
    <source>
        <dbReference type="EMBL" id="CAA0106120.1"/>
    </source>
</evidence>
<organism evidence="3 6">
    <name type="scientific">Zhongshania aliphaticivorans</name>
    <dbReference type="NCBI Taxonomy" id="1470434"/>
    <lineage>
        <taxon>Bacteria</taxon>
        <taxon>Pseudomonadati</taxon>
        <taxon>Pseudomonadota</taxon>
        <taxon>Gammaproteobacteria</taxon>
        <taxon>Cellvibrionales</taxon>
        <taxon>Spongiibacteraceae</taxon>
        <taxon>Zhongshania</taxon>
    </lineage>
</organism>
<dbReference type="InterPro" id="IPR003746">
    <property type="entry name" value="DUF167"/>
</dbReference>
<accession>A0A5S9PNV8</accession>
<dbReference type="NCBIfam" id="TIGR00251">
    <property type="entry name" value="DUF167 family protein"/>
    <property type="match status" value="1"/>
</dbReference>
<dbReference type="Pfam" id="PF02594">
    <property type="entry name" value="DUF167"/>
    <property type="match status" value="1"/>
</dbReference>
<dbReference type="InterPro" id="IPR036591">
    <property type="entry name" value="YggU-like_sf"/>
</dbReference>
<dbReference type="Proteomes" id="UP000439591">
    <property type="component" value="Unassembled WGS sequence"/>
</dbReference>
<dbReference type="RefSeq" id="WP_159269630.1">
    <property type="nucleotide sequence ID" value="NZ_CACSIK010000002.1"/>
</dbReference>
<dbReference type="AlphaFoldDB" id="A0A5S9PNV8"/>
<dbReference type="HAMAP" id="MF_00634">
    <property type="entry name" value="UPF0235"/>
    <property type="match status" value="1"/>
</dbReference>
<dbReference type="OrthoDB" id="9800587at2"/>
<comment type="similarity">
    <text evidence="1 2">Belongs to the UPF0235 family.</text>
</comment>
<dbReference type="EMBL" id="CACSIK010000002">
    <property type="protein sequence ID" value="CAA0106328.1"/>
    <property type="molecule type" value="Genomic_DNA"/>
</dbReference>
<dbReference type="SUPFAM" id="SSF69786">
    <property type="entry name" value="YggU-like"/>
    <property type="match status" value="1"/>
</dbReference>
<dbReference type="Gene3D" id="3.30.1200.10">
    <property type="entry name" value="YggU-like"/>
    <property type="match status" value="1"/>
</dbReference>
<proteinExistence type="inferred from homology"/>
<reference evidence="5 6" key="1">
    <citation type="submission" date="2019-11" db="EMBL/GenBank/DDBJ databases">
        <authorList>
            <person name="Holert J."/>
        </authorList>
    </citation>
    <scope>NUCLEOTIDE SEQUENCE [LARGE SCALE GENOMIC DNA]</scope>
    <source>
        <strain evidence="3">BC3_2A</strain>
        <strain evidence="4">SB11_1A</strain>
    </source>
</reference>
<dbReference type="Proteomes" id="UP000435877">
    <property type="component" value="Unassembled WGS sequence"/>
</dbReference>
<evidence type="ECO:0000313" key="5">
    <source>
        <dbReference type="Proteomes" id="UP000435877"/>
    </source>
</evidence>
<keyword evidence="5" id="KW-1185">Reference proteome</keyword>
<evidence type="ECO:0000256" key="2">
    <source>
        <dbReference type="HAMAP-Rule" id="MF_00634"/>
    </source>
</evidence>
<evidence type="ECO:0000313" key="4">
    <source>
        <dbReference type="EMBL" id="CAA0106328.1"/>
    </source>
</evidence>
<name>A0A5S9PNV8_9GAMM</name>
<dbReference type="PANTHER" id="PTHR13420:SF7">
    <property type="entry name" value="UPF0235 PROTEIN C15ORF40"/>
    <property type="match status" value="1"/>
</dbReference>
<dbReference type="SMART" id="SM01152">
    <property type="entry name" value="DUF167"/>
    <property type="match status" value="1"/>
</dbReference>
<dbReference type="PANTHER" id="PTHR13420">
    <property type="entry name" value="UPF0235 PROTEIN C15ORF40"/>
    <property type="match status" value="1"/>
</dbReference>